<accession>A0ABQ4TXY2</accession>
<keyword evidence="2" id="KW-1185">Reference proteome</keyword>
<organism evidence="1 2">
    <name type="scientific">Methylobacterium trifolii</name>
    <dbReference type="NCBI Taxonomy" id="1003092"/>
    <lineage>
        <taxon>Bacteria</taxon>
        <taxon>Pseudomonadati</taxon>
        <taxon>Pseudomonadota</taxon>
        <taxon>Alphaproteobacteria</taxon>
        <taxon>Hyphomicrobiales</taxon>
        <taxon>Methylobacteriaceae</taxon>
        <taxon>Methylobacterium</taxon>
    </lineage>
</organism>
<sequence>MEGKNLVGGEEDQFVSHIREVLPLIDRIAAVREVGLGDRVFYAAVEYVQNFVIAIDEGDGEAKLTGDSIEFIAKNWFSVAFYHVDSWYRDRYGAALDRKTDNRIKGVVEIAGTPFALDIPTVRTRPGKPGETIWIGFPDGVRDDEFPIAWVEAGPNIDKLDEEDRGLATAEVYETAGKLRYIRTSLMAVAQSDEQLVGLMAGILPRLENAASLLLRPQSVSVQHAYWEMQLACEHALKALRQQQAGTYRETHDLFKLFDDTDPKPEFAREVLKRMPLSRDIADMRYGVGDWRSRRECHRTYRDVLTIVAGTICALRKCGIGRAEFEIGRPPWLKSVGKLR</sequence>
<gene>
    <name evidence="1" type="ORF">MPOCJGCO_2028</name>
</gene>
<dbReference type="Proteomes" id="UP001055057">
    <property type="component" value="Unassembled WGS sequence"/>
</dbReference>
<name>A0ABQ4TXY2_9HYPH</name>
<dbReference type="EMBL" id="BPRB01000104">
    <property type="protein sequence ID" value="GJE59921.1"/>
    <property type="molecule type" value="Genomic_DNA"/>
</dbReference>
<evidence type="ECO:0008006" key="3">
    <source>
        <dbReference type="Google" id="ProtNLM"/>
    </source>
</evidence>
<dbReference type="Gene3D" id="1.20.120.330">
    <property type="entry name" value="Nucleotidyltransferases domain 2"/>
    <property type="match status" value="1"/>
</dbReference>
<reference evidence="1" key="1">
    <citation type="journal article" date="2021" name="Front. Microbiol.">
        <title>Comprehensive Comparative Genomics and Phenotyping of Methylobacterium Species.</title>
        <authorList>
            <person name="Alessa O."/>
            <person name="Ogura Y."/>
            <person name="Fujitani Y."/>
            <person name="Takami H."/>
            <person name="Hayashi T."/>
            <person name="Sahin N."/>
            <person name="Tani A."/>
        </authorList>
    </citation>
    <scope>NUCLEOTIDE SEQUENCE</scope>
    <source>
        <strain evidence="1">DSM 23632</strain>
    </source>
</reference>
<protein>
    <recommendedName>
        <fullName evidence="3">HEPN domain-containing protein</fullName>
    </recommendedName>
</protein>
<evidence type="ECO:0000313" key="2">
    <source>
        <dbReference type="Proteomes" id="UP001055057"/>
    </source>
</evidence>
<dbReference type="RefSeq" id="WP_238182475.1">
    <property type="nucleotide sequence ID" value="NZ_BPRB01000104.1"/>
</dbReference>
<reference evidence="1" key="2">
    <citation type="submission" date="2021-08" db="EMBL/GenBank/DDBJ databases">
        <authorList>
            <person name="Tani A."/>
            <person name="Ola A."/>
            <person name="Ogura Y."/>
            <person name="Katsura K."/>
            <person name="Hayashi T."/>
        </authorList>
    </citation>
    <scope>NUCLEOTIDE SEQUENCE</scope>
    <source>
        <strain evidence="1">DSM 23632</strain>
    </source>
</reference>
<comment type="caution">
    <text evidence="1">The sequence shown here is derived from an EMBL/GenBank/DDBJ whole genome shotgun (WGS) entry which is preliminary data.</text>
</comment>
<evidence type="ECO:0000313" key="1">
    <source>
        <dbReference type="EMBL" id="GJE59921.1"/>
    </source>
</evidence>
<proteinExistence type="predicted"/>